<gene>
    <name evidence="13" type="ORF">HGRIS_004467</name>
</gene>
<evidence type="ECO:0000256" key="1">
    <source>
        <dbReference type="ARBA" id="ARBA00004141"/>
    </source>
</evidence>
<keyword evidence="14" id="KW-1185">Reference proteome</keyword>
<dbReference type="SUPFAM" id="SSF144232">
    <property type="entry name" value="HIT/MYND zinc finger-like"/>
    <property type="match status" value="1"/>
</dbReference>
<dbReference type="InterPro" id="IPR011044">
    <property type="entry name" value="Quino_amine_DH_bsu"/>
</dbReference>
<comment type="subcellular location">
    <subcellularLocation>
        <location evidence="1">Membrane</location>
        <topology evidence="1">Multi-pass membrane protein</topology>
    </subcellularLocation>
</comment>
<feature type="region of interest" description="Disordered" evidence="10">
    <location>
        <begin position="1271"/>
        <end position="1448"/>
    </location>
</feature>
<evidence type="ECO:0000259" key="12">
    <source>
        <dbReference type="PROSITE" id="PS50865"/>
    </source>
</evidence>
<reference evidence="14" key="1">
    <citation type="submission" date="2024-06" db="EMBL/GenBank/DDBJ databases">
        <title>Multi-omics analyses provide insights into the biosynthesis of the anticancer antibiotic pleurotin in Hohenbuehelia grisea.</title>
        <authorList>
            <person name="Weaver J.A."/>
            <person name="Alberti F."/>
        </authorList>
    </citation>
    <scope>NUCLEOTIDE SEQUENCE [LARGE SCALE GENOMIC DNA]</scope>
    <source>
        <strain evidence="14">T-177</strain>
    </source>
</reference>
<sequence length="1504" mass="166516">MSSNTPDAPSAPLDSTETEPTIYLQEILPDTTLWLNQRLDGAGVYEIERRLKLNSCITFERDQKQIQHCLIASQGNEYVAALAADIAANELAVIVYRTATDSMQQVWTSRLTLHPSGNPSTWGMHRENMTLHGYISADGERMLVEYNLDYGDPTFHTTVDRGMVWTQLRLKNIHYDSHGVVSADDEHILFLRRGNGARSSTQGEIVEAYSTRTWRPIKKWTFSFASGQVTRNISLLPHYMVDRPIYCVATAISGAPAEHSISLVSSTTGQHFFTHIDQSRAAEGVWISPDSRHMVYLPEDDGVAHYWDLTKPTLKPLLIVELPEVEKAARYIHRIHGKDTLVRHAINKQTRYCRFSPSGSVVSIAVANDSSVVINTFLTHNFQLVYQRILNYGLWPGWVVLQLRMSEQRGVSLVGATPHKGDEAGIYGLICSFAEVPGAYAEILKVESHFDSAPSNIREITSLARPSEGVLHGWRVTDVGMSRQSGWATPMTDLELQYQQKLFDIAFRGDSRSPRQAIAQNILHLLTISYPWDANAKALVFAVRMKYQYIIVAIGITPQKALEPFTVRVLYVSDNLYSMDPEQVEVFRREDQYLLRVSRSSDGSYSGIQLPTIRVTVVGHHFLAADATYDLFIVKESTSTTLPSGAMVSPNLSLAFTSNFAAYYPPGYLRCGGPLDYGYRIHSSYTMAKLLMWLSFTHRSRRNEPFFGGGELMDNLGETFDMVFEDRVYDSSQPLFASGLAAVADLDHFSSNTQLIDEFFRKFHRSDKLVLQNSQAISASFGALCRSRPLGLLSFMRHIALFKFHIADTGAVEVSDGAHEAKRRSNVFGPSNKYLHLLWEVGILLKYIILGVVFRIFGSSRTKTRPSANSASVTIPLDGFCTFSMGIRKPTGGRSSYEKEHSGIFYDLAAAAYYRGLPKDQVPSSVGYRLGSIEIDTGKSASPFTSFIEEMFLLEDRELQIQMLKVVWIERLIMSKATSFAGRVYLTRIAAPLVLNVAIHLAIGILTTRSSPAVIPARALGGVQAAINAYLLLQKARQARGTRLFFVSIYNYFDVAVIALSFTMAGFVLAARQPPKEFIAYSTPVLWIDLILAARVYEPAGTLMILLTEMTRGVMGFLGLLALFIMGFTFVPYFLLRNEGPDIATNPFRDYGRSLGEMITFMSNDFNSLDPWKADMVAIRILRAIFTVTVSILLLNCLIALLNLKVEAASQNSRNIWVRQMAKLIVEVECGLLADRERSNPYWFPRWFTYSLTEGEKREWESYVRAHPLGLGYDDNDDGGGRNTGSGSDNRSSTANAGNAQVGSRTSPTQQSARPASGQPVASSSQTTEAPKNTVSHASSLAQPHSTTSANAQLTPVSEGTHASRTADSKGNASSEVATDQASNPMLPSKTGLSSSVPNASPQACATDTHIQRSMTPPRSGASILTTPSSKGPAPLAHHSHDALESSIDKTSTDVSDSKEICHVCGLPAVKVCSGCKAIRYCTIEHQNNDWKRHKKDCRPPTQA</sequence>
<evidence type="ECO:0000256" key="9">
    <source>
        <dbReference type="PROSITE-ProRule" id="PRU00134"/>
    </source>
</evidence>
<keyword evidence="2 11" id="KW-0812">Transmembrane</keyword>
<dbReference type="Gene3D" id="6.10.140.2220">
    <property type="match status" value="1"/>
</dbReference>
<feature type="transmembrane region" description="Helical" evidence="11">
    <location>
        <begin position="1117"/>
        <end position="1136"/>
    </location>
</feature>
<evidence type="ECO:0000256" key="4">
    <source>
        <dbReference type="ARBA" id="ARBA00022737"/>
    </source>
</evidence>
<evidence type="ECO:0000256" key="7">
    <source>
        <dbReference type="ARBA" id="ARBA00022989"/>
    </source>
</evidence>
<feature type="domain" description="MYND-type" evidence="12">
    <location>
        <begin position="1462"/>
        <end position="1498"/>
    </location>
</feature>
<proteinExistence type="predicted"/>
<dbReference type="PANTHER" id="PTHR10582:SF2">
    <property type="entry name" value="INACTIVE"/>
    <property type="match status" value="1"/>
</dbReference>
<evidence type="ECO:0000256" key="3">
    <source>
        <dbReference type="ARBA" id="ARBA00022723"/>
    </source>
</evidence>
<evidence type="ECO:0000256" key="11">
    <source>
        <dbReference type="SAM" id="Phobius"/>
    </source>
</evidence>
<organism evidence="13 14">
    <name type="scientific">Hohenbuehelia grisea</name>
    <dbReference type="NCBI Taxonomy" id="104357"/>
    <lineage>
        <taxon>Eukaryota</taxon>
        <taxon>Fungi</taxon>
        <taxon>Dikarya</taxon>
        <taxon>Basidiomycota</taxon>
        <taxon>Agaricomycotina</taxon>
        <taxon>Agaricomycetes</taxon>
        <taxon>Agaricomycetidae</taxon>
        <taxon>Agaricales</taxon>
        <taxon>Pleurotineae</taxon>
        <taxon>Pleurotaceae</taxon>
        <taxon>Hohenbuehelia</taxon>
    </lineage>
</organism>
<keyword evidence="6" id="KW-0862">Zinc</keyword>
<evidence type="ECO:0000256" key="5">
    <source>
        <dbReference type="ARBA" id="ARBA00022771"/>
    </source>
</evidence>
<dbReference type="Proteomes" id="UP001556367">
    <property type="component" value="Unassembled WGS sequence"/>
</dbReference>
<dbReference type="EMBL" id="JASNQZ010000008">
    <property type="protein sequence ID" value="KAL0953213.1"/>
    <property type="molecule type" value="Genomic_DNA"/>
</dbReference>
<keyword evidence="4" id="KW-0677">Repeat</keyword>
<protein>
    <recommendedName>
        <fullName evidence="12">MYND-type domain-containing protein</fullName>
    </recommendedName>
</protein>
<feature type="compositionally biased region" description="Low complexity" evidence="10">
    <location>
        <begin position="1285"/>
        <end position="1294"/>
    </location>
</feature>
<dbReference type="InterPro" id="IPR002893">
    <property type="entry name" value="Znf_MYND"/>
</dbReference>
<dbReference type="InterPro" id="IPR005821">
    <property type="entry name" value="Ion_trans_dom"/>
</dbReference>
<feature type="transmembrane region" description="Helical" evidence="11">
    <location>
        <begin position="985"/>
        <end position="1007"/>
    </location>
</feature>
<feature type="compositionally biased region" description="Polar residues" evidence="10">
    <location>
        <begin position="1412"/>
        <end position="1430"/>
    </location>
</feature>
<dbReference type="PROSITE" id="PS01360">
    <property type="entry name" value="ZF_MYND_1"/>
    <property type="match status" value="1"/>
</dbReference>
<evidence type="ECO:0000256" key="8">
    <source>
        <dbReference type="ARBA" id="ARBA00023136"/>
    </source>
</evidence>
<feature type="transmembrane region" description="Helical" evidence="11">
    <location>
        <begin position="1013"/>
        <end position="1033"/>
    </location>
</feature>
<dbReference type="PANTHER" id="PTHR10582">
    <property type="entry name" value="TRANSIENT RECEPTOR POTENTIAL ION CHANNEL PROTEIN"/>
    <property type="match status" value="1"/>
</dbReference>
<dbReference type="Pfam" id="PF01753">
    <property type="entry name" value="zf-MYND"/>
    <property type="match status" value="1"/>
</dbReference>
<keyword evidence="3" id="KW-0479">Metal-binding</keyword>
<evidence type="ECO:0000313" key="14">
    <source>
        <dbReference type="Proteomes" id="UP001556367"/>
    </source>
</evidence>
<evidence type="ECO:0000313" key="13">
    <source>
        <dbReference type="EMBL" id="KAL0953213.1"/>
    </source>
</evidence>
<dbReference type="InterPro" id="IPR024862">
    <property type="entry name" value="TRPV"/>
</dbReference>
<dbReference type="PROSITE" id="PS50865">
    <property type="entry name" value="ZF_MYND_2"/>
    <property type="match status" value="1"/>
</dbReference>
<feature type="compositionally biased region" description="Basic and acidic residues" evidence="10">
    <location>
        <begin position="1439"/>
        <end position="1448"/>
    </location>
</feature>
<evidence type="ECO:0000256" key="6">
    <source>
        <dbReference type="ARBA" id="ARBA00022833"/>
    </source>
</evidence>
<feature type="transmembrane region" description="Helical" evidence="11">
    <location>
        <begin position="834"/>
        <end position="857"/>
    </location>
</feature>
<evidence type="ECO:0000256" key="10">
    <source>
        <dbReference type="SAM" id="MobiDB-lite"/>
    </source>
</evidence>
<accession>A0ABR3JCS7</accession>
<feature type="compositionally biased region" description="Polar residues" evidence="10">
    <location>
        <begin position="1295"/>
        <end position="1406"/>
    </location>
</feature>
<keyword evidence="7 11" id="KW-1133">Transmembrane helix</keyword>
<keyword evidence="8 11" id="KW-0472">Membrane</keyword>
<keyword evidence="5 9" id="KW-0863">Zinc-finger</keyword>
<comment type="caution">
    <text evidence="13">The sequence shown here is derived from an EMBL/GenBank/DDBJ whole genome shotgun (WGS) entry which is preliminary data.</text>
</comment>
<feature type="transmembrane region" description="Helical" evidence="11">
    <location>
        <begin position="1045"/>
        <end position="1072"/>
    </location>
</feature>
<evidence type="ECO:0000256" key="2">
    <source>
        <dbReference type="ARBA" id="ARBA00022692"/>
    </source>
</evidence>
<name>A0ABR3JCS7_9AGAR</name>
<feature type="transmembrane region" description="Helical" evidence="11">
    <location>
        <begin position="1181"/>
        <end position="1204"/>
    </location>
</feature>
<dbReference type="SUPFAM" id="SSF50969">
    <property type="entry name" value="YVTN repeat-like/Quinoprotein amine dehydrogenase"/>
    <property type="match status" value="1"/>
</dbReference>
<dbReference type="Pfam" id="PF00520">
    <property type="entry name" value="Ion_trans"/>
    <property type="match status" value="1"/>
</dbReference>